<dbReference type="Pfam" id="PF06580">
    <property type="entry name" value="His_kinase"/>
    <property type="match status" value="1"/>
</dbReference>
<dbReference type="SMART" id="SM00387">
    <property type="entry name" value="HATPase_c"/>
    <property type="match status" value="1"/>
</dbReference>
<sequence>MVSNLSDFFRHSLNKGRDVISLQEEGRHVRSYLQIQQVRYKDILHYTVNIAPEVEEFLIPKLTLQPLVENALYHGIKMKRGLGHIYVMGRAEDGDVVLQVTDDGVGIPPQRLEELRQAMARGERVGFGLSTVHERIRLFFGPGYGLALSSREGIGTTVTIRIPKRSLQEERTP</sequence>
<dbReference type="GO" id="GO:0000155">
    <property type="term" value="F:phosphorelay sensor kinase activity"/>
    <property type="evidence" value="ECO:0007669"/>
    <property type="project" value="InterPro"/>
</dbReference>
<keyword evidence="2" id="KW-0418">Kinase</keyword>
<dbReference type="Pfam" id="PF02518">
    <property type="entry name" value="HATPase_c"/>
    <property type="match status" value="1"/>
</dbReference>
<dbReference type="PANTHER" id="PTHR34220:SF7">
    <property type="entry name" value="SENSOR HISTIDINE KINASE YPDA"/>
    <property type="match status" value="1"/>
</dbReference>
<dbReference type="AlphaFoldDB" id="A0A645G9M7"/>
<dbReference type="InterPro" id="IPR004358">
    <property type="entry name" value="Sig_transdc_His_kin-like_C"/>
</dbReference>
<accession>A0A645G9M7</accession>
<organism evidence="2">
    <name type="scientific">bioreactor metagenome</name>
    <dbReference type="NCBI Taxonomy" id="1076179"/>
    <lineage>
        <taxon>unclassified sequences</taxon>
        <taxon>metagenomes</taxon>
        <taxon>ecological metagenomes</taxon>
    </lineage>
</organism>
<comment type="caution">
    <text evidence="2">The sequence shown here is derived from an EMBL/GenBank/DDBJ whole genome shotgun (WGS) entry which is preliminary data.</text>
</comment>
<dbReference type="EC" id="2.7.13.3" evidence="2"/>
<dbReference type="PANTHER" id="PTHR34220">
    <property type="entry name" value="SENSOR HISTIDINE KINASE YPDA"/>
    <property type="match status" value="1"/>
</dbReference>
<dbReference type="Gene3D" id="3.30.565.10">
    <property type="entry name" value="Histidine kinase-like ATPase, C-terminal domain"/>
    <property type="match status" value="1"/>
</dbReference>
<evidence type="ECO:0000313" key="2">
    <source>
        <dbReference type="EMBL" id="MPN22682.1"/>
    </source>
</evidence>
<evidence type="ECO:0000259" key="1">
    <source>
        <dbReference type="PROSITE" id="PS50109"/>
    </source>
</evidence>
<dbReference type="EMBL" id="VSSQ01070970">
    <property type="protein sequence ID" value="MPN22682.1"/>
    <property type="molecule type" value="Genomic_DNA"/>
</dbReference>
<dbReference type="InterPro" id="IPR036890">
    <property type="entry name" value="HATPase_C_sf"/>
</dbReference>
<protein>
    <submittedName>
        <fullName evidence="2">Sensor histidine kinase BtsS</fullName>
        <ecNumber evidence="2">2.7.13.3</ecNumber>
    </submittedName>
</protein>
<dbReference type="PRINTS" id="PR00344">
    <property type="entry name" value="BCTRLSENSOR"/>
</dbReference>
<dbReference type="InterPro" id="IPR050640">
    <property type="entry name" value="Bact_2-comp_sensor_kinase"/>
</dbReference>
<dbReference type="InterPro" id="IPR003594">
    <property type="entry name" value="HATPase_dom"/>
</dbReference>
<name>A0A645G9M7_9ZZZZ</name>
<dbReference type="PROSITE" id="PS50109">
    <property type="entry name" value="HIS_KIN"/>
    <property type="match status" value="1"/>
</dbReference>
<proteinExistence type="predicted"/>
<dbReference type="SUPFAM" id="SSF55874">
    <property type="entry name" value="ATPase domain of HSP90 chaperone/DNA topoisomerase II/histidine kinase"/>
    <property type="match status" value="1"/>
</dbReference>
<feature type="domain" description="Histidine kinase" evidence="1">
    <location>
        <begin position="64"/>
        <end position="166"/>
    </location>
</feature>
<dbReference type="InterPro" id="IPR005467">
    <property type="entry name" value="His_kinase_dom"/>
</dbReference>
<dbReference type="InterPro" id="IPR010559">
    <property type="entry name" value="Sig_transdc_His_kin_internal"/>
</dbReference>
<reference evidence="2" key="1">
    <citation type="submission" date="2019-08" db="EMBL/GenBank/DDBJ databases">
        <authorList>
            <person name="Kucharzyk K."/>
            <person name="Murdoch R.W."/>
            <person name="Higgins S."/>
            <person name="Loffler F."/>
        </authorList>
    </citation>
    <scope>NUCLEOTIDE SEQUENCE</scope>
</reference>
<keyword evidence="2" id="KW-0808">Transferase</keyword>
<gene>
    <name evidence="2" type="primary">btsS_11</name>
    <name evidence="2" type="ORF">SDC9_170065</name>
</gene>
<dbReference type="GO" id="GO:0016020">
    <property type="term" value="C:membrane"/>
    <property type="evidence" value="ECO:0007669"/>
    <property type="project" value="InterPro"/>
</dbReference>